<dbReference type="Gene3D" id="3.40.50.620">
    <property type="entry name" value="HUPs"/>
    <property type="match status" value="1"/>
</dbReference>
<evidence type="ECO:0000256" key="6">
    <source>
        <dbReference type="ARBA" id="ARBA00022962"/>
    </source>
</evidence>
<evidence type="ECO:0000256" key="2">
    <source>
        <dbReference type="ARBA" id="ARBA00012916"/>
    </source>
</evidence>
<gene>
    <name evidence="8" type="ORF">Xbud_02683</name>
</gene>
<dbReference type="AlphaFoldDB" id="A0A2D0IWE4"/>
<dbReference type="InterPro" id="IPR029055">
    <property type="entry name" value="Ntn_hydrolases_N"/>
</dbReference>
<comment type="catalytic activity">
    <reaction evidence="1">
        <text>D-fructose 6-phosphate + L-glutamine = D-glucosamine 6-phosphate + L-glutamate</text>
        <dbReference type="Rhea" id="RHEA:13237"/>
        <dbReference type="ChEBI" id="CHEBI:29985"/>
        <dbReference type="ChEBI" id="CHEBI:58359"/>
        <dbReference type="ChEBI" id="CHEBI:58725"/>
        <dbReference type="ChEBI" id="CHEBI:61527"/>
        <dbReference type="EC" id="2.6.1.16"/>
    </reaction>
</comment>
<proteinExistence type="predicted"/>
<evidence type="ECO:0000256" key="5">
    <source>
        <dbReference type="ARBA" id="ARBA00022679"/>
    </source>
</evidence>
<comment type="caution">
    <text evidence="8">The sequence shown here is derived from an EMBL/GenBank/DDBJ whole genome shotgun (WGS) entry which is preliminary data.</text>
</comment>
<dbReference type="CDD" id="cd00352">
    <property type="entry name" value="Gn_AT_II"/>
    <property type="match status" value="1"/>
</dbReference>
<dbReference type="GO" id="GO:0006002">
    <property type="term" value="P:fructose 6-phosphate metabolic process"/>
    <property type="evidence" value="ECO:0007669"/>
    <property type="project" value="TreeGrafter"/>
</dbReference>
<dbReference type="InterPro" id="IPR017932">
    <property type="entry name" value="GATase_2_dom"/>
</dbReference>
<dbReference type="GO" id="GO:0004360">
    <property type="term" value="F:glutamine-fructose-6-phosphate transaminase (isomerizing) activity"/>
    <property type="evidence" value="ECO:0007669"/>
    <property type="project" value="UniProtKB-EC"/>
</dbReference>
<dbReference type="Pfam" id="PF13522">
    <property type="entry name" value="GATase_6"/>
    <property type="match status" value="1"/>
</dbReference>
<dbReference type="Proteomes" id="UP000225833">
    <property type="component" value="Unassembled WGS sequence"/>
</dbReference>
<evidence type="ECO:0000313" key="8">
    <source>
        <dbReference type="EMBL" id="PHM26215.1"/>
    </source>
</evidence>
<dbReference type="GO" id="GO:0006047">
    <property type="term" value="P:UDP-N-acetylglucosamine metabolic process"/>
    <property type="evidence" value="ECO:0007669"/>
    <property type="project" value="TreeGrafter"/>
</dbReference>
<dbReference type="GO" id="GO:0006487">
    <property type="term" value="P:protein N-linked glycosylation"/>
    <property type="evidence" value="ECO:0007669"/>
    <property type="project" value="TreeGrafter"/>
</dbReference>
<keyword evidence="4" id="KW-0032">Aminotransferase</keyword>
<dbReference type="PROSITE" id="PS51278">
    <property type="entry name" value="GATASE_TYPE_2"/>
    <property type="match status" value="1"/>
</dbReference>
<evidence type="ECO:0000313" key="9">
    <source>
        <dbReference type="Proteomes" id="UP000225833"/>
    </source>
</evidence>
<evidence type="ECO:0000256" key="1">
    <source>
        <dbReference type="ARBA" id="ARBA00001031"/>
    </source>
</evidence>
<dbReference type="SUPFAM" id="SSF56235">
    <property type="entry name" value="N-terminal nucleophile aminohydrolases (Ntn hydrolases)"/>
    <property type="match status" value="1"/>
</dbReference>
<organism evidence="8 9">
    <name type="scientific">Xenorhabdus budapestensis</name>
    <dbReference type="NCBI Taxonomy" id="290110"/>
    <lineage>
        <taxon>Bacteria</taxon>
        <taxon>Pseudomonadati</taxon>
        <taxon>Pseudomonadota</taxon>
        <taxon>Gammaproteobacteria</taxon>
        <taxon>Enterobacterales</taxon>
        <taxon>Morganellaceae</taxon>
        <taxon>Xenorhabdus</taxon>
    </lineage>
</organism>
<dbReference type="EMBL" id="NIBS01000015">
    <property type="protein sequence ID" value="PHM26215.1"/>
    <property type="molecule type" value="Genomic_DNA"/>
</dbReference>
<dbReference type="PANTHER" id="PTHR10937">
    <property type="entry name" value="GLUCOSAMINE--FRUCTOSE-6-PHOSPHATE AMINOTRANSFERASE, ISOMERIZING"/>
    <property type="match status" value="1"/>
</dbReference>
<feature type="domain" description="Glutamine amidotransferase type-2" evidence="7">
    <location>
        <begin position="2"/>
        <end position="210"/>
    </location>
</feature>
<evidence type="ECO:0000256" key="3">
    <source>
        <dbReference type="ARBA" id="ARBA00016090"/>
    </source>
</evidence>
<keyword evidence="5" id="KW-0808">Transferase</keyword>
<evidence type="ECO:0000256" key="4">
    <source>
        <dbReference type="ARBA" id="ARBA00022576"/>
    </source>
</evidence>
<sequence>MCGIFGIVSQASVSLKNLRILAEHARQRGRDSSGLIFETEISYDIYRADYDIRKLLSKTKLNTTKIALGHSRLITNGLSDNQPIVRNGICVIHNGIIINDNDIWNKIHSKRNCEIDTEVIAAIAENHIETTGCIDGISHSILSLCQGVVACAVAIPKLGKMAIFSNNGSLYVGKIGKDIYFSSEEFPLKCLNCENVEQVKDNEIIIDIPKKDNLNVSDYHQRKRDIIPKFKHIGEEKKLLEYPKPNLKRCTKCILPETMPFISFDEKGVCNYCNNYKPRNNPKPKEELFKLVEPYRKKNQLDCLVPFSGGRDSCYGLHLIVKELKMNPVTYTYDWGMVTDLGRRNISRMCSKLGVENIIIAADIDKKRRNITMNLKAWLKSPHLGMISILTAGDKHFFRHVESVKKQTGIDLNLWGVNPLEVTHFKAGFLGIPPDFEEKRVYTHGWQKQLAYQKLRFKAMLASPSYFNRSLWDTLSGEYYRSFTEKKDYYHIFDYWRWDENLIDNTLINEYDWETAVDTNTTWRIGDGTAAFYNYIYYLVAGFTEHDTFRSNQIREGQLTRDQALKLIEDENQPRYENIRWYLDVLGMDFTEVIKIINSIPRIYYFNKDL</sequence>
<dbReference type="SUPFAM" id="SSF52402">
    <property type="entry name" value="Adenine nucleotide alpha hydrolases-like"/>
    <property type="match status" value="1"/>
</dbReference>
<accession>A0A2D0IWE4</accession>
<protein>
    <recommendedName>
        <fullName evidence="3">Glutamine--fructose-6-phosphate aminotransferase [isomerizing]</fullName>
        <ecNumber evidence="2">2.6.1.16</ecNumber>
    </recommendedName>
</protein>
<dbReference type="Gene3D" id="3.60.20.10">
    <property type="entry name" value="Glutamine Phosphoribosylpyrophosphate, subunit 1, domain 1"/>
    <property type="match status" value="1"/>
</dbReference>
<name>A0A2D0IWE4_XENBU</name>
<evidence type="ECO:0000259" key="7">
    <source>
        <dbReference type="PROSITE" id="PS51278"/>
    </source>
</evidence>
<dbReference type="PANTHER" id="PTHR10937:SF0">
    <property type="entry name" value="GLUTAMINE--FRUCTOSE-6-PHOSPHATE TRANSAMINASE (ISOMERIZING)"/>
    <property type="match status" value="1"/>
</dbReference>
<dbReference type="InterPro" id="IPR014729">
    <property type="entry name" value="Rossmann-like_a/b/a_fold"/>
</dbReference>
<dbReference type="RefSeq" id="WP_099136496.1">
    <property type="nucleotide sequence ID" value="NZ_CAWNNJ010000057.1"/>
</dbReference>
<reference evidence="8 9" key="1">
    <citation type="journal article" date="2017" name="Nat. Microbiol.">
        <title>Natural product diversity associated with the nematode symbionts Photorhabdus and Xenorhabdus.</title>
        <authorList>
            <person name="Tobias N.J."/>
            <person name="Wolff H."/>
            <person name="Djahanschiri B."/>
            <person name="Grundmann F."/>
            <person name="Kronenwerth M."/>
            <person name="Shi Y.M."/>
            <person name="Simonyi S."/>
            <person name="Grun P."/>
            <person name="Shapiro-Ilan D."/>
            <person name="Pidot S.J."/>
            <person name="Stinear T.P."/>
            <person name="Ebersberger I."/>
            <person name="Bode H.B."/>
        </authorList>
    </citation>
    <scope>NUCLEOTIDE SEQUENCE [LARGE SCALE GENOMIC DNA]</scope>
    <source>
        <strain evidence="8 9">DSM 16342</strain>
    </source>
</reference>
<dbReference type="OrthoDB" id="9765475at2"/>
<keyword evidence="6" id="KW-0315">Glutamine amidotransferase</keyword>
<dbReference type="EC" id="2.6.1.16" evidence="2"/>